<keyword evidence="5" id="KW-0430">Lectin</keyword>
<dbReference type="Pfam" id="PF22633">
    <property type="entry name" value="F5_F8_type_C_2"/>
    <property type="match status" value="1"/>
</dbReference>
<evidence type="ECO:0000313" key="11">
    <source>
        <dbReference type="RefSeq" id="XP_006824441.1"/>
    </source>
</evidence>
<keyword evidence="7" id="KW-1015">Disulfide bond</keyword>
<evidence type="ECO:0000259" key="9">
    <source>
        <dbReference type="SMART" id="SM00607"/>
    </source>
</evidence>
<keyword evidence="10" id="KW-1185">Reference proteome</keyword>
<feature type="region of interest" description="Disordered" evidence="8">
    <location>
        <begin position="1"/>
        <end position="25"/>
    </location>
</feature>
<comment type="subunit">
    <text evidence="3">Homotrimer.</text>
</comment>
<evidence type="ECO:0000256" key="3">
    <source>
        <dbReference type="ARBA" id="ARBA00011233"/>
    </source>
</evidence>
<evidence type="ECO:0000256" key="6">
    <source>
        <dbReference type="ARBA" id="ARBA00022837"/>
    </source>
</evidence>
<dbReference type="PANTHER" id="PTHR45713:SF11">
    <property type="entry name" value="FUCOLECTIN TACHYLECTIN-4 PENTRAXIN-1 DOMAIN-CONTAINING PROTEIN"/>
    <property type="match status" value="1"/>
</dbReference>
<protein>
    <submittedName>
        <fullName evidence="11">Fucolectin-6-like</fullName>
    </submittedName>
</protein>
<evidence type="ECO:0000256" key="1">
    <source>
        <dbReference type="ARBA" id="ARBA00002219"/>
    </source>
</evidence>
<feature type="domain" description="Fucolectin tachylectin-4 pentraxin-1" evidence="9">
    <location>
        <begin position="7"/>
        <end position="160"/>
    </location>
</feature>
<comment type="function">
    <text evidence="1">Acts as a defensive agent. Recognizes blood group fucosylated oligosaccharides including A, B, H and Lewis B-type antigens. Does not recognize Lewis A antigen and has low affinity for monovalent haptens.</text>
</comment>
<accession>A0ABM0MWQ0</accession>
<dbReference type="GeneID" id="102809935"/>
<keyword evidence="4" id="KW-0479">Metal-binding</keyword>
<dbReference type="SUPFAM" id="SSF49785">
    <property type="entry name" value="Galactose-binding domain-like"/>
    <property type="match status" value="1"/>
</dbReference>
<name>A0ABM0MWQ0_SACKO</name>
<proteinExistence type="inferred from homology"/>
<dbReference type="PANTHER" id="PTHR45713">
    <property type="entry name" value="FTP DOMAIN-CONTAINING PROTEIN"/>
    <property type="match status" value="1"/>
</dbReference>
<dbReference type="Proteomes" id="UP000694865">
    <property type="component" value="Unplaced"/>
</dbReference>
<dbReference type="RefSeq" id="XP_006824441.1">
    <property type="nucleotide sequence ID" value="XM_006824378.1"/>
</dbReference>
<evidence type="ECO:0000256" key="7">
    <source>
        <dbReference type="ARBA" id="ARBA00023157"/>
    </source>
</evidence>
<dbReference type="InterPro" id="IPR006585">
    <property type="entry name" value="FTP1"/>
</dbReference>
<sequence length="177" mass="19427">MEESSKATNIAIGKPTEQSSTDWHAESRKAVDGDSDGEFCHGSCTLTKIEFDPWWKTNLLKSRSVYSISLKNREDCCSMRLAGAEIRVGNNEMFHENQLCGTVTSEMVNHGSVIDIQCNDDGAPIEGQFVSVQVKSKRGALSLCEVEVYAGEVDREFDVTGPHVTVGPPIQGMNKLK</sequence>
<dbReference type="InterPro" id="IPR008979">
    <property type="entry name" value="Galactose-bd-like_sf"/>
</dbReference>
<evidence type="ECO:0000256" key="5">
    <source>
        <dbReference type="ARBA" id="ARBA00022734"/>
    </source>
</evidence>
<evidence type="ECO:0000256" key="8">
    <source>
        <dbReference type="SAM" id="MobiDB-lite"/>
    </source>
</evidence>
<evidence type="ECO:0000313" key="10">
    <source>
        <dbReference type="Proteomes" id="UP000694865"/>
    </source>
</evidence>
<organism evidence="10 11">
    <name type="scientific">Saccoglossus kowalevskii</name>
    <name type="common">Acorn worm</name>
    <dbReference type="NCBI Taxonomy" id="10224"/>
    <lineage>
        <taxon>Eukaryota</taxon>
        <taxon>Metazoa</taxon>
        <taxon>Hemichordata</taxon>
        <taxon>Enteropneusta</taxon>
        <taxon>Harrimaniidae</taxon>
        <taxon>Saccoglossus</taxon>
    </lineage>
</organism>
<keyword evidence="6" id="KW-0106">Calcium</keyword>
<reference evidence="11" key="1">
    <citation type="submission" date="2025-08" db="UniProtKB">
        <authorList>
            <consortium name="RefSeq"/>
        </authorList>
    </citation>
    <scope>IDENTIFICATION</scope>
    <source>
        <tissue evidence="11">Testes</tissue>
    </source>
</reference>
<evidence type="ECO:0000256" key="4">
    <source>
        <dbReference type="ARBA" id="ARBA00022723"/>
    </source>
</evidence>
<dbReference type="SMART" id="SM00607">
    <property type="entry name" value="FTP"/>
    <property type="match status" value="1"/>
</dbReference>
<dbReference type="InterPro" id="IPR051941">
    <property type="entry name" value="BG_Antigen-Binding_Lectin"/>
</dbReference>
<comment type="similarity">
    <text evidence="2">Belongs to the fucolectin family.</text>
</comment>
<gene>
    <name evidence="11" type="primary">LOC102809935</name>
</gene>
<dbReference type="Gene3D" id="2.60.120.260">
    <property type="entry name" value="Galactose-binding domain-like"/>
    <property type="match status" value="1"/>
</dbReference>
<evidence type="ECO:0000256" key="2">
    <source>
        <dbReference type="ARBA" id="ARBA00010147"/>
    </source>
</evidence>